<evidence type="ECO:0000256" key="10">
    <source>
        <dbReference type="SAM" id="SignalP"/>
    </source>
</evidence>
<evidence type="ECO:0000256" key="1">
    <source>
        <dbReference type="ARBA" id="ARBA00004167"/>
    </source>
</evidence>
<sequence length="1470" mass="166390">MVFSTFIMLGVLWVARADSNELDPPSYLVGYVTGDTSIKLSWEVKSSSNNTVFELRWKIGDNESSMLLPGSTGTITLKNLRVYTQYLFRVRKGTVDDKWGAFTKFTSIWTPEGVPTAPPDSVTAYNTSSFSIMVFWSQVPNRYRNGLVVGYKVCYKRADINESVLYCIAVYALGMEIGGLKTYTPYWITVLAYTTKGEGPTSKPLLVWTDEHVPSAAPKLLSFSSNITAIKFSWAPIPQKHVNGILRGYYVIYWQWPRASPDNLVIQVNQSTLSVVITGLQENTTYGIRLAGLTKVRGHIRNGALSHTYNVTTKYVLKAPQNVKVFSSCSTCLRVSWDPVYIPDIDNPVTGYRLIYRDTSGKVYTNELGPKQSTVHLTGLVKFSTYTITVSAMTEAGSGRTSEPITIVTLEDVPSRAPVSIQVQSTGPRSILIEWSPVPQQYVHGILRGYHVYYKTGKPKVKRSTSLVGVIKAMSVNKSSQNLEITGLEPFTSYDVWVAAFTDAGSGPSSTPVTVVTDEDAPSRPPRIRNISAKTSESVFIRWEPIPQQHVKGILQGYQVHYKEDSSRFPVLKKMITVNASVTHATLHHLKPMTRYRVWIAGFTAKGAGPSSEKEFVSTPQAVPDSPHRVKVFTVTPRSVRITWRSNPASTSTVTRYMVKWLHVGNPADSNADGHKIVNAGSPYRREALAGGLKPFNMYSFMVREEVGQDNWSEFSAAVNVMMPEDAPSPPRELSVKLKEGTRLILQWRKPEETNGIIKKYEIHFTDGDGATKTYTSHSDLGKEYQTYEVSLTDVQMVYEIKVQAHNSLPGRMSEEITVHHQPNIETSEDQKPDPSKSNLIWIVAGLVGAILMLVIITAFFLIRQNSKKSKEKLHKLSIISTSALPSRPIPVKELPEHCARYHANNNALFNDEFKCLDKITWKSSWEASQAGHNRAKNRYCNIVAYDHSRVILKSVRDTPGSDYINANYVDGYSSPVKYIATQGPLKNTLNDFWRMIWEKNVKTIVMIGMQNEQEPTCERYWNETEPTKYGHVNVSLLSSCVMTNWIVREFIIWSTDSESSEKRDIFQYHFTSWPDHSVPRDTSAFLMFHHKLRSALAVDPGPIVVHCSAGVGRTGAFIAIDSLMEQMEAEKIADVFGFTARMRKQRNYMVQTQEQYWFIYDVLKDASVCGTTTISSNDLGSGLLCVSGEEPEVAEQRAAEFKNLQVYSTDLPIFKDALVRENTTKNRSPEILPFNHNRVHLTTIPGEPGSDYINASFIDSYNEGRLYVATQTPVSNTVDDFWRMVWEQRSTIVVMLSDLTDNEMEHDTRYWPEEGWSKYGRLRVAKIDEERLEDHTQRVFKLRRQGSDDTHLLYHFQYRRWGETGLPQAHSLVYLQQQLHKVQLGREHHGPIIIHCSNGDGRTGVFLSLCLSIERLETEDNVDIFQTVRWLRSQRAGLVSSQEQYNFCYELIKSYLAWKTINTIQNDYV</sequence>
<evidence type="ECO:0000256" key="7">
    <source>
        <dbReference type="ARBA" id="ARBA00023136"/>
    </source>
</evidence>
<keyword evidence="4" id="KW-0378">Hydrolase</keyword>
<feature type="domain" description="Tyrosine-protein phosphatase" evidence="11">
    <location>
        <begin position="1198"/>
        <end position="1456"/>
    </location>
</feature>
<dbReference type="PANTHER" id="PTHR46957">
    <property type="entry name" value="CYTOKINE RECEPTOR"/>
    <property type="match status" value="1"/>
</dbReference>
<dbReference type="Gene3D" id="2.60.40.10">
    <property type="entry name" value="Immunoglobulins"/>
    <property type="match status" value="8"/>
</dbReference>
<dbReference type="SUPFAM" id="SSF49265">
    <property type="entry name" value="Fibronectin type III"/>
    <property type="match status" value="5"/>
</dbReference>
<reference evidence="14 15" key="1">
    <citation type="submission" date="2022-05" db="EMBL/GenBank/DDBJ databases">
        <authorList>
            <consortium name="Genoscope - CEA"/>
            <person name="William W."/>
        </authorList>
    </citation>
    <scope>NUCLEOTIDE SEQUENCE [LARGE SCALE GENOMIC DNA]</scope>
</reference>
<proteinExistence type="predicted"/>
<keyword evidence="7 9" id="KW-0472">Membrane</keyword>
<dbReference type="PRINTS" id="PR00700">
    <property type="entry name" value="PRTYPHPHTASE"/>
</dbReference>
<dbReference type="SMART" id="SM00060">
    <property type="entry name" value="FN3"/>
    <property type="match status" value="8"/>
</dbReference>
<dbReference type="SMART" id="SM00404">
    <property type="entry name" value="PTPc_motif"/>
    <property type="match status" value="2"/>
</dbReference>
<organism evidence="14 15">
    <name type="scientific">Porites lobata</name>
    <dbReference type="NCBI Taxonomy" id="104759"/>
    <lineage>
        <taxon>Eukaryota</taxon>
        <taxon>Metazoa</taxon>
        <taxon>Cnidaria</taxon>
        <taxon>Anthozoa</taxon>
        <taxon>Hexacorallia</taxon>
        <taxon>Scleractinia</taxon>
        <taxon>Fungiina</taxon>
        <taxon>Poritidae</taxon>
        <taxon>Porites</taxon>
    </lineage>
</organism>
<keyword evidence="6 9" id="KW-1133">Transmembrane helix</keyword>
<feature type="domain" description="Tyrosine specific protein phosphatases" evidence="12">
    <location>
        <begin position="1371"/>
        <end position="1447"/>
    </location>
</feature>
<feature type="chain" id="PRO_5046845807" description="Protein-tyrosine-phosphatase" evidence="10">
    <location>
        <begin position="18"/>
        <end position="1470"/>
    </location>
</feature>
<gene>
    <name evidence="14" type="ORF">PLOB_00017541</name>
</gene>
<dbReference type="InterPro" id="IPR016130">
    <property type="entry name" value="Tyr_Pase_AS"/>
</dbReference>
<dbReference type="InterPro" id="IPR013783">
    <property type="entry name" value="Ig-like_fold"/>
</dbReference>
<dbReference type="Pfam" id="PF00102">
    <property type="entry name" value="Y_phosphatase"/>
    <property type="match status" value="2"/>
</dbReference>
<evidence type="ECO:0000259" key="11">
    <source>
        <dbReference type="PROSITE" id="PS50055"/>
    </source>
</evidence>
<keyword evidence="15" id="KW-1185">Reference proteome</keyword>
<dbReference type="Pfam" id="PF00041">
    <property type="entry name" value="fn3"/>
    <property type="match status" value="7"/>
</dbReference>
<dbReference type="CDD" id="cd00047">
    <property type="entry name" value="PTPc"/>
    <property type="match status" value="1"/>
</dbReference>
<dbReference type="SMART" id="SM00194">
    <property type="entry name" value="PTPc"/>
    <property type="match status" value="2"/>
</dbReference>
<protein>
    <recommendedName>
        <fullName evidence="16">Protein-tyrosine-phosphatase</fullName>
    </recommendedName>
</protein>
<comment type="subcellular location">
    <subcellularLocation>
        <location evidence="1">Membrane</location>
        <topology evidence="1">Single-pass membrane protein</topology>
    </subcellularLocation>
</comment>
<feature type="transmembrane region" description="Helical" evidence="9">
    <location>
        <begin position="840"/>
        <end position="863"/>
    </location>
</feature>
<dbReference type="CDD" id="cd00063">
    <property type="entry name" value="FN3"/>
    <property type="match status" value="8"/>
</dbReference>
<dbReference type="InterPro" id="IPR003961">
    <property type="entry name" value="FN3_dom"/>
</dbReference>
<evidence type="ECO:0000259" key="12">
    <source>
        <dbReference type="PROSITE" id="PS50056"/>
    </source>
</evidence>
<dbReference type="Gene3D" id="3.90.190.10">
    <property type="entry name" value="Protein tyrosine phosphatase superfamily"/>
    <property type="match status" value="2"/>
</dbReference>
<evidence type="ECO:0000313" key="14">
    <source>
        <dbReference type="EMBL" id="CAH3176131.1"/>
    </source>
</evidence>
<evidence type="ECO:0000259" key="13">
    <source>
        <dbReference type="PROSITE" id="PS50853"/>
    </source>
</evidence>
<feature type="domain" description="Tyrosine specific protein phosphatases" evidence="12">
    <location>
        <begin position="1084"/>
        <end position="1158"/>
    </location>
</feature>
<dbReference type="InterPro" id="IPR050713">
    <property type="entry name" value="RTP_Phos/Ushers"/>
</dbReference>
<dbReference type="InterPro" id="IPR029021">
    <property type="entry name" value="Prot-tyrosine_phosphatase-like"/>
</dbReference>
<feature type="domain" description="Fibronectin type-III" evidence="13">
    <location>
        <begin position="626"/>
        <end position="726"/>
    </location>
</feature>
<feature type="domain" description="Fibronectin type-III" evidence="13">
    <location>
        <begin position="522"/>
        <end position="622"/>
    </location>
</feature>
<keyword evidence="8" id="KW-0325">Glycoprotein</keyword>
<feature type="domain" description="Fibronectin type-III" evidence="13">
    <location>
        <begin position="319"/>
        <end position="412"/>
    </location>
</feature>
<evidence type="ECO:0000256" key="5">
    <source>
        <dbReference type="ARBA" id="ARBA00022912"/>
    </source>
</evidence>
<feature type="domain" description="Fibronectin type-III" evidence="13">
    <location>
        <begin position="730"/>
        <end position="824"/>
    </location>
</feature>
<evidence type="ECO:0000256" key="4">
    <source>
        <dbReference type="ARBA" id="ARBA00022801"/>
    </source>
</evidence>
<evidence type="ECO:0000256" key="6">
    <source>
        <dbReference type="ARBA" id="ARBA00022989"/>
    </source>
</evidence>
<dbReference type="PROSITE" id="PS50853">
    <property type="entry name" value="FN3"/>
    <property type="match status" value="8"/>
</dbReference>
<dbReference type="Proteomes" id="UP001159405">
    <property type="component" value="Unassembled WGS sequence"/>
</dbReference>
<evidence type="ECO:0000256" key="2">
    <source>
        <dbReference type="ARBA" id="ARBA00022692"/>
    </source>
</evidence>
<feature type="domain" description="Fibronectin type-III" evidence="13">
    <location>
        <begin position="417"/>
        <end position="520"/>
    </location>
</feature>
<name>A0ABN8RAA1_9CNID</name>
<dbReference type="EMBL" id="CALNXK010000209">
    <property type="protein sequence ID" value="CAH3176131.1"/>
    <property type="molecule type" value="Genomic_DNA"/>
</dbReference>
<evidence type="ECO:0000313" key="15">
    <source>
        <dbReference type="Proteomes" id="UP001159405"/>
    </source>
</evidence>
<evidence type="ECO:0008006" key="16">
    <source>
        <dbReference type="Google" id="ProtNLM"/>
    </source>
</evidence>
<keyword evidence="2 9" id="KW-0812">Transmembrane</keyword>
<feature type="domain" description="Fibronectin type-III" evidence="13">
    <location>
        <begin position="214"/>
        <end position="316"/>
    </location>
</feature>
<dbReference type="InterPro" id="IPR000242">
    <property type="entry name" value="PTP_cat"/>
</dbReference>
<dbReference type="PANTHER" id="PTHR46957:SF3">
    <property type="entry name" value="CYTOKINE RECEPTOR"/>
    <property type="match status" value="1"/>
</dbReference>
<feature type="domain" description="Fibronectin type-III" evidence="13">
    <location>
        <begin position="24"/>
        <end position="113"/>
    </location>
</feature>
<keyword evidence="5" id="KW-0904">Protein phosphatase</keyword>
<dbReference type="InterPro" id="IPR000387">
    <property type="entry name" value="Tyr_Pase_dom"/>
</dbReference>
<feature type="domain" description="Fibronectin type-III" evidence="13">
    <location>
        <begin position="118"/>
        <end position="212"/>
    </location>
</feature>
<evidence type="ECO:0000256" key="3">
    <source>
        <dbReference type="ARBA" id="ARBA00022729"/>
    </source>
</evidence>
<dbReference type="PROSITE" id="PS50056">
    <property type="entry name" value="TYR_PHOSPHATASE_2"/>
    <property type="match status" value="2"/>
</dbReference>
<accession>A0ABN8RAA1</accession>
<dbReference type="PROSITE" id="PS50055">
    <property type="entry name" value="TYR_PHOSPHATASE_PTP"/>
    <property type="match status" value="2"/>
</dbReference>
<dbReference type="SUPFAM" id="SSF52799">
    <property type="entry name" value="(Phosphotyrosine protein) phosphatases II"/>
    <property type="match status" value="2"/>
</dbReference>
<dbReference type="InterPro" id="IPR003595">
    <property type="entry name" value="Tyr_Pase_cat"/>
</dbReference>
<feature type="signal peptide" evidence="10">
    <location>
        <begin position="1"/>
        <end position="17"/>
    </location>
</feature>
<feature type="domain" description="Tyrosine-protein phosphatase" evidence="11">
    <location>
        <begin position="910"/>
        <end position="1167"/>
    </location>
</feature>
<evidence type="ECO:0000256" key="8">
    <source>
        <dbReference type="ARBA" id="ARBA00023180"/>
    </source>
</evidence>
<dbReference type="PROSITE" id="PS00383">
    <property type="entry name" value="TYR_PHOSPHATASE_1"/>
    <property type="match status" value="2"/>
</dbReference>
<dbReference type="InterPro" id="IPR036116">
    <property type="entry name" value="FN3_sf"/>
</dbReference>
<evidence type="ECO:0000256" key="9">
    <source>
        <dbReference type="SAM" id="Phobius"/>
    </source>
</evidence>
<keyword evidence="3 10" id="KW-0732">Signal</keyword>
<comment type="caution">
    <text evidence="14">The sequence shown here is derived from an EMBL/GenBank/DDBJ whole genome shotgun (WGS) entry which is preliminary data.</text>
</comment>